<name>A0A809R3B0_9PROT</name>
<dbReference type="AlphaFoldDB" id="A0A809R3B0"/>
<keyword evidence="6" id="KW-0560">Oxidoreductase</keyword>
<keyword evidence="9" id="KW-0786">Thiamine pyrophosphate</keyword>
<evidence type="ECO:0000256" key="8">
    <source>
        <dbReference type="ARBA" id="ARBA00023014"/>
    </source>
</evidence>
<comment type="cofactor">
    <cofactor evidence="1">
        <name>Mg(2+)</name>
        <dbReference type="ChEBI" id="CHEBI:18420"/>
    </cofactor>
</comment>
<evidence type="ECO:0000256" key="10">
    <source>
        <dbReference type="SAM" id="MobiDB-lite"/>
    </source>
</evidence>
<dbReference type="InterPro" id="IPR011766">
    <property type="entry name" value="TPP_enzyme_TPP-bd"/>
</dbReference>
<dbReference type="InterPro" id="IPR029061">
    <property type="entry name" value="THDP-binding"/>
</dbReference>
<dbReference type="PANTHER" id="PTHR48084:SF4">
    <property type="entry name" value="2-OXOGLUTARATE OXIDOREDUCTASE SUBUNIT KORB"/>
    <property type="match status" value="1"/>
</dbReference>
<keyword evidence="8" id="KW-0411">Iron-sulfur</keyword>
<protein>
    <submittedName>
        <fullName evidence="13">2-oxoglutarate ferredoxin oxidoreductase subunit beta</fullName>
    </submittedName>
</protein>
<evidence type="ECO:0000256" key="4">
    <source>
        <dbReference type="ARBA" id="ARBA00022723"/>
    </source>
</evidence>
<evidence type="ECO:0000256" key="9">
    <source>
        <dbReference type="ARBA" id="ARBA00023052"/>
    </source>
</evidence>
<proteinExistence type="predicted"/>
<accession>A0A809R3B0</accession>
<dbReference type="NCBIfam" id="TIGR02177">
    <property type="entry name" value="PorB_KorB"/>
    <property type="match status" value="1"/>
</dbReference>
<evidence type="ECO:0000313" key="14">
    <source>
        <dbReference type="Proteomes" id="UP000662914"/>
    </source>
</evidence>
<comment type="cofactor">
    <cofactor evidence="2">
        <name>thiamine diphosphate</name>
        <dbReference type="ChEBI" id="CHEBI:58937"/>
    </cofactor>
</comment>
<organism evidence="13 14">
    <name type="scientific">Candidatus Desulfobacillus denitrificans</name>
    <dbReference type="NCBI Taxonomy" id="2608985"/>
    <lineage>
        <taxon>Bacteria</taxon>
        <taxon>Pseudomonadati</taxon>
        <taxon>Pseudomonadota</taxon>
        <taxon>Betaproteobacteria</taxon>
        <taxon>Candidatus Desulfobacillus</taxon>
    </lineage>
</organism>
<dbReference type="GO" id="GO:0051536">
    <property type="term" value="F:iron-sulfur cluster binding"/>
    <property type="evidence" value="ECO:0007669"/>
    <property type="project" value="UniProtKB-KW"/>
</dbReference>
<dbReference type="PANTHER" id="PTHR48084">
    <property type="entry name" value="2-OXOGLUTARATE OXIDOREDUCTASE SUBUNIT KORB-RELATED"/>
    <property type="match status" value="1"/>
</dbReference>
<evidence type="ECO:0000256" key="5">
    <source>
        <dbReference type="ARBA" id="ARBA00022842"/>
    </source>
</evidence>
<gene>
    <name evidence="13" type="ORF">DSYM_19070</name>
</gene>
<dbReference type="GO" id="GO:0016625">
    <property type="term" value="F:oxidoreductase activity, acting on the aldehyde or oxo group of donors, iron-sulfur protein as acceptor"/>
    <property type="evidence" value="ECO:0007669"/>
    <property type="project" value="UniProtKB-ARBA"/>
</dbReference>
<dbReference type="InterPro" id="IPR051457">
    <property type="entry name" value="2-oxoacid:Fd_oxidoreductase"/>
</dbReference>
<dbReference type="Gene3D" id="3.40.50.970">
    <property type="match status" value="1"/>
</dbReference>
<sequence>MGEIKPVYLEEKLKEIEDSGRLDYRSKTLPTWCPGCGYFSIVEAVAASLCELNIPNENAVVVSGIGCSSRFPFFVNTYGMHTLHGRALPVATGVKTANDALTVVVVGGDGDGFAIGGGHVPHAARRNVDITYLLFDNGIYGLTKGQTSPTSATGFRTPTSPYENPDRPLNPLLMVLSYGASWVGQAYAGRPDQLRSMITQAMAHRGFSYLHILSPCVTFDKTHRTYQNLGMQVRDLPEDHDPSDRLAAMRMAMDDAAPALGLYYREERPTLGDALDGLVEKAGGELPGKPAAKPARKAARR</sequence>
<keyword evidence="7" id="KW-0408">Iron</keyword>
<comment type="cofactor">
    <cofactor evidence="3">
        <name>[4Fe-4S] cluster</name>
        <dbReference type="ChEBI" id="CHEBI:49883"/>
    </cofactor>
</comment>
<dbReference type="GO" id="GO:0030976">
    <property type="term" value="F:thiamine pyrophosphate binding"/>
    <property type="evidence" value="ECO:0007669"/>
    <property type="project" value="InterPro"/>
</dbReference>
<dbReference type="SUPFAM" id="SSF52518">
    <property type="entry name" value="Thiamin diphosphate-binding fold (THDP-binding)"/>
    <property type="match status" value="1"/>
</dbReference>
<evidence type="ECO:0000259" key="11">
    <source>
        <dbReference type="Pfam" id="PF02775"/>
    </source>
</evidence>
<dbReference type="GO" id="GO:0046872">
    <property type="term" value="F:metal ion binding"/>
    <property type="evidence" value="ECO:0007669"/>
    <property type="project" value="UniProtKB-KW"/>
</dbReference>
<dbReference type="Pfam" id="PF02775">
    <property type="entry name" value="TPP_enzyme_C"/>
    <property type="match status" value="1"/>
</dbReference>
<keyword evidence="4" id="KW-0479">Metal-binding</keyword>
<evidence type="ECO:0000313" key="13">
    <source>
        <dbReference type="EMBL" id="BBO21208.1"/>
    </source>
</evidence>
<dbReference type="GO" id="GO:0044281">
    <property type="term" value="P:small molecule metabolic process"/>
    <property type="evidence" value="ECO:0007669"/>
    <property type="project" value="UniProtKB-ARBA"/>
</dbReference>
<dbReference type="EMBL" id="AP021857">
    <property type="protein sequence ID" value="BBO21208.1"/>
    <property type="molecule type" value="Genomic_DNA"/>
</dbReference>
<evidence type="ECO:0000256" key="2">
    <source>
        <dbReference type="ARBA" id="ARBA00001964"/>
    </source>
</evidence>
<evidence type="ECO:0000256" key="6">
    <source>
        <dbReference type="ARBA" id="ARBA00023002"/>
    </source>
</evidence>
<evidence type="ECO:0000259" key="12">
    <source>
        <dbReference type="Pfam" id="PF12367"/>
    </source>
</evidence>
<keyword evidence="5" id="KW-0460">Magnesium</keyword>
<dbReference type="Pfam" id="PF12367">
    <property type="entry name" value="PFO_beta_C"/>
    <property type="match status" value="1"/>
</dbReference>
<reference evidence="13" key="1">
    <citation type="journal article" name="DNA Res.">
        <title>The physiological potential of anammox bacteria as revealed by their core genome structure.</title>
        <authorList>
            <person name="Okubo T."/>
            <person name="Toyoda A."/>
            <person name="Fukuhara K."/>
            <person name="Uchiyama I."/>
            <person name="Harigaya Y."/>
            <person name="Kuroiwa M."/>
            <person name="Suzuki T."/>
            <person name="Murakami Y."/>
            <person name="Suwa Y."/>
            <person name="Takami H."/>
        </authorList>
    </citation>
    <scope>NUCLEOTIDE SEQUENCE</scope>
    <source>
        <strain evidence="13">317325-3</strain>
    </source>
</reference>
<dbReference type="CDD" id="cd03375">
    <property type="entry name" value="TPP_OGFOR"/>
    <property type="match status" value="1"/>
</dbReference>
<dbReference type="KEGG" id="ddz:DSYM_19070"/>
<feature type="region of interest" description="Disordered" evidence="10">
    <location>
        <begin position="281"/>
        <end position="301"/>
    </location>
</feature>
<dbReference type="InterPro" id="IPR032686">
    <property type="entry name" value="PFO_beta_C"/>
</dbReference>
<evidence type="ECO:0000256" key="3">
    <source>
        <dbReference type="ARBA" id="ARBA00001966"/>
    </source>
</evidence>
<dbReference type="InterPro" id="IPR011896">
    <property type="entry name" value="OFOB"/>
</dbReference>
<feature type="domain" description="Pyruvate ferredoxin oxidoreductase beta subunit C-terminal" evidence="12">
    <location>
        <begin position="216"/>
        <end position="278"/>
    </location>
</feature>
<dbReference type="Proteomes" id="UP000662914">
    <property type="component" value="Chromosome"/>
</dbReference>
<feature type="domain" description="Thiamine pyrophosphate enzyme TPP-binding" evidence="11">
    <location>
        <begin position="66"/>
        <end position="212"/>
    </location>
</feature>
<dbReference type="GO" id="GO:0045333">
    <property type="term" value="P:cellular respiration"/>
    <property type="evidence" value="ECO:0007669"/>
    <property type="project" value="UniProtKB-ARBA"/>
</dbReference>
<evidence type="ECO:0000256" key="7">
    <source>
        <dbReference type="ARBA" id="ARBA00023004"/>
    </source>
</evidence>
<evidence type="ECO:0000256" key="1">
    <source>
        <dbReference type="ARBA" id="ARBA00001946"/>
    </source>
</evidence>